<evidence type="ECO:0000256" key="11">
    <source>
        <dbReference type="PIRSR" id="PIRSR602401-1"/>
    </source>
</evidence>
<dbReference type="InterPro" id="IPR017972">
    <property type="entry name" value="Cyt_P450_CS"/>
</dbReference>
<evidence type="ECO:0008006" key="15">
    <source>
        <dbReference type="Google" id="ProtNLM"/>
    </source>
</evidence>
<dbReference type="Pfam" id="PF00067">
    <property type="entry name" value="p450"/>
    <property type="match status" value="2"/>
</dbReference>
<accession>A0AAP0HLX4</accession>
<feature type="binding site" description="axial binding residue" evidence="11">
    <location>
        <position position="589"/>
    </location>
    <ligand>
        <name>heme</name>
        <dbReference type="ChEBI" id="CHEBI:30413"/>
    </ligand>
    <ligandPart>
        <name>Fe</name>
        <dbReference type="ChEBI" id="CHEBI:18248"/>
    </ligandPart>
</feature>
<reference evidence="13 14" key="1">
    <citation type="submission" date="2024-01" db="EMBL/GenBank/DDBJ databases">
        <title>Genome assemblies of Stephania.</title>
        <authorList>
            <person name="Yang L."/>
        </authorList>
    </citation>
    <scope>NUCLEOTIDE SEQUENCE [LARGE SCALE GENOMIC DNA]</scope>
    <source>
        <strain evidence="13">JXDWG</strain>
        <tissue evidence="13">Leaf</tissue>
    </source>
</reference>
<evidence type="ECO:0000313" key="13">
    <source>
        <dbReference type="EMBL" id="KAK9089191.1"/>
    </source>
</evidence>
<keyword evidence="8 11" id="KW-0408">Iron</keyword>
<dbReference type="InterPro" id="IPR001128">
    <property type="entry name" value="Cyt_P450"/>
</dbReference>
<proteinExistence type="inferred from homology"/>
<dbReference type="GO" id="GO:0004497">
    <property type="term" value="F:monooxygenase activity"/>
    <property type="evidence" value="ECO:0007669"/>
    <property type="project" value="UniProtKB-KW"/>
</dbReference>
<dbReference type="InterPro" id="IPR050665">
    <property type="entry name" value="Cytochrome_P450_Monooxygen"/>
</dbReference>
<protein>
    <recommendedName>
        <fullName evidence="15">Cytochrome P450</fullName>
    </recommendedName>
</protein>
<dbReference type="InterPro" id="IPR036396">
    <property type="entry name" value="Cyt_P450_sf"/>
</dbReference>
<dbReference type="GO" id="GO:0020037">
    <property type="term" value="F:heme binding"/>
    <property type="evidence" value="ECO:0007669"/>
    <property type="project" value="InterPro"/>
</dbReference>
<evidence type="ECO:0000256" key="6">
    <source>
        <dbReference type="ARBA" id="ARBA00022989"/>
    </source>
</evidence>
<evidence type="ECO:0000313" key="14">
    <source>
        <dbReference type="Proteomes" id="UP001419268"/>
    </source>
</evidence>
<comment type="similarity">
    <text evidence="2 12">Belongs to the cytochrome P450 family.</text>
</comment>
<dbReference type="PROSITE" id="PS00086">
    <property type="entry name" value="CYTOCHROME_P450"/>
    <property type="match status" value="1"/>
</dbReference>
<dbReference type="GO" id="GO:0044550">
    <property type="term" value="P:secondary metabolite biosynthetic process"/>
    <property type="evidence" value="ECO:0007669"/>
    <property type="project" value="UniProtKB-ARBA"/>
</dbReference>
<comment type="caution">
    <text evidence="13">The sequence shown here is derived from an EMBL/GenBank/DDBJ whole genome shotgun (WGS) entry which is preliminary data.</text>
</comment>
<evidence type="ECO:0000256" key="7">
    <source>
        <dbReference type="ARBA" id="ARBA00023002"/>
    </source>
</evidence>
<evidence type="ECO:0000256" key="5">
    <source>
        <dbReference type="ARBA" id="ARBA00022723"/>
    </source>
</evidence>
<keyword evidence="14" id="KW-1185">Reference proteome</keyword>
<dbReference type="PANTHER" id="PTHR24282">
    <property type="entry name" value="CYTOCHROME P450 FAMILY MEMBER"/>
    <property type="match status" value="1"/>
</dbReference>
<dbReference type="PRINTS" id="PR00463">
    <property type="entry name" value="EP450I"/>
</dbReference>
<dbReference type="Proteomes" id="UP001419268">
    <property type="component" value="Unassembled WGS sequence"/>
</dbReference>
<evidence type="ECO:0000256" key="8">
    <source>
        <dbReference type="ARBA" id="ARBA00023004"/>
    </source>
</evidence>
<evidence type="ECO:0000256" key="12">
    <source>
        <dbReference type="RuleBase" id="RU000461"/>
    </source>
</evidence>
<keyword evidence="4" id="KW-0812">Transmembrane</keyword>
<evidence type="ECO:0000256" key="9">
    <source>
        <dbReference type="ARBA" id="ARBA00023033"/>
    </source>
</evidence>
<dbReference type="PRINTS" id="PR00385">
    <property type="entry name" value="P450"/>
</dbReference>
<dbReference type="GO" id="GO:0016020">
    <property type="term" value="C:membrane"/>
    <property type="evidence" value="ECO:0007669"/>
    <property type="project" value="UniProtKB-SubCell"/>
</dbReference>
<dbReference type="PANTHER" id="PTHR24282:SF255">
    <property type="entry name" value="CYTOCHROME P450 72A11-RELATED"/>
    <property type="match status" value="1"/>
</dbReference>
<comment type="subcellular location">
    <subcellularLocation>
        <location evidence="1">Membrane</location>
    </subcellularLocation>
</comment>
<gene>
    <name evidence="13" type="ORF">Scep_028273</name>
</gene>
<keyword evidence="6" id="KW-1133">Transmembrane helix</keyword>
<evidence type="ECO:0000256" key="2">
    <source>
        <dbReference type="ARBA" id="ARBA00010617"/>
    </source>
</evidence>
<evidence type="ECO:0000256" key="10">
    <source>
        <dbReference type="ARBA" id="ARBA00023136"/>
    </source>
</evidence>
<evidence type="ECO:0000256" key="1">
    <source>
        <dbReference type="ARBA" id="ARBA00004370"/>
    </source>
</evidence>
<keyword evidence="3 11" id="KW-0349">Heme</keyword>
<dbReference type="InterPro" id="IPR002401">
    <property type="entry name" value="Cyt_P450_E_grp-I"/>
</dbReference>
<evidence type="ECO:0000256" key="3">
    <source>
        <dbReference type="ARBA" id="ARBA00022617"/>
    </source>
</evidence>
<keyword evidence="10" id="KW-0472">Membrane</keyword>
<evidence type="ECO:0000256" key="4">
    <source>
        <dbReference type="ARBA" id="ARBA00022692"/>
    </source>
</evidence>
<dbReference type="EMBL" id="JBBNAG010000012">
    <property type="protein sequence ID" value="KAK9089191.1"/>
    <property type="molecule type" value="Genomic_DNA"/>
</dbReference>
<dbReference type="GO" id="GO:0005506">
    <property type="term" value="F:iron ion binding"/>
    <property type="evidence" value="ECO:0007669"/>
    <property type="project" value="InterPro"/>
</dbReference>
<sequence>MEKEKSFARIIVENDLLEAFSLLKLPNSSQIVYDSLVEEIRHSLQQLERYRVQHSFRVTISKQVSSKGECCKLDDPLTKLMNDHIVKHDSHIELYQFLAQLMSKVLGAIPSSTCPKKLEKLLREQGFNGTSHMFLFRELRQLVSMTEKAQSKPINLSHNIVPRVLPFMHETIRTHEPEHIRNIFSNKLGNFSRVKQNPLFKILVTGLVSYDGEKGAKYRKIITPAYHLEKLKLMEPAFYSSCAELVKGWEKLVSNGSSEVDVCPYIQKLTADVISRTAFGSSYEEGRRIFQLQNEQAKLIVEVIPFLFIPGFRYTKSRIKQPGRVWPSGKSEDEVVWVRHTTSGSIPTTAKRRPTGGLFLQSRARGTSQTKFLPTKKNRRIKEIGREIRGILSDMINKRENATKDGEAHKDDLLGMLLESNRKLILENDNSKWSGMTIEDVIEECKLFYIAGHDTTSSLLVWTMVALSMHPEWQARAREEVLRVFGTDEPSFDGLDQLKIVTLIFYEVLRLYPPFAILSRYCDKETKLGNFTLPPGVEIALPIIVVHHDHAIWGKDAQEFNPKRFSEGISKATNNQVSFFPFGWGPRICLGQTFGLMEAKLAMAMILQRFSFELSPTYVHAPYSVATLQPQHGAQIILHKL</sequence>
<keyword evidence="5 11" id="KW-0479">Metal-binding</keyword>
<dbReference type="SUPFAM" id="SSF48264">
    <property type="entry name" value="Cytochrome P450"/>
    <property type="match status" value="1"/>
</dbReference>
<organism evidence="13 14">
    <name type="scientific">Stephania cephalantha</name>
    <dbReference type="NCBI Taxonomy" id="152367"/>
    <lineage>
        <taxon>Eukaryota</taxon>
        <taxon>Viridiplantae</taxon>
        <taxon>Streptophyta</taxon>
        <taxon>Embryophyta</taxon>
        <taxon>Tracheophyta</taxon>
        <taxon>Spermatophyta</taxon>
        <taxon>Magnoliopsida</taxon>
        <taxon>Ranunculales</taxon>
        <taxon>Menispermaceae</taxon>
        <taxon>Menispermoideae</taxon>
        <taxon>Cissampelideae</taxon>
        <taxon>Stephania</taxon>
    </lineage>
</organism>
<keyword evidence="9 12" id="KW-0503">Monooxygenase</keyword>
<dbReference type="Gene3D" id="1.10.630.10">
    <property type="entry name" value="Cytochrome P450"/>
    <property type="match status" value="2"/>
</dbReference>
<dbReference type="AlphaFoldDB" id="A0AAP0HLX4"/>
<keyword evidence="7 12" id="KW-0560">Oxidoreductase</keyword>
<name>A0AAP0HLX4_9MAGN</name>
<dbReference type="GO" id="GO:0016705">
    <property type="term" value="F:oxidoreductase activity, acting on paired donors, with incorporation or reduction of molecular oxygen"/>
    <property type="evidence" value="ECO:0007669"/>
    <property type="project" value="InterPro"/>
</dbReference>
<comment type="cofactor">
    <cofactor evidence="11">
        <name>heme</name>
        <dbReference type="ChEBI" id="CHEBI:30413"/>
    </cofactor>
</comment>